<keyword evidence="1" id="KW-1133">Transmembrane helix</keyword>
<dbReference type="PANTHER" id="PTHR34496:SF6">
    <property type="entry name" value="GLYCOSYLTRANSFERASE 2-LIKE DOMAIN-CONTAINING PROTEIN"/>
    <property type="match status" value="1"/>
</dbReference>
<dbReference type="EC" id="2.4.1.229" evidence="2"/>
<dbReference type="Proteomes" id="UP001224775">
    <property type="component" value="Unassembled WGS sequence"/>
</dbReference>
<keyword evidence="1" id="KW-0812">Transmembrane</keyword>
<reference evidence="2" key="1">
    <citation type="submission" date="2023-06" db="EMBL/GenBank/DDBJ databases">
        <title>Survivors Of The Sea: Transcriptome response of Skeletonema marinoi to long-term dormancy.</title>
        <authorList>
            <person name="Pinder M.I.M."/>
            <person name="Kourtchenko O."/>
            <person name="Robertson E.K."/>
            <person name="Larsson T."/>
            <person name="Maumus F."/>
            <person name="Osuna-Cruz C.M."/>
            <person name="Vancaester E."/>
            <person name="Stenow R."/>
            <person name="Vandepoele K."/>
            <person name="Ploug H."/>
            <person name="Bruchert V."/>
            <person name="Godhe A."/>
            <person name="Topel M."/>
        </authorList>
    </citation>
    <scope>NUCLEOTIDE SEQUENCE</scope>
    <source>
        <strain evidence="2">R05AC</strain>
    </source>
</reference>
<dbReference type="InterPro" id="IPR021067">
    <property type="entry name" value="Glycosyltransferase"/>
</dbReference>
<evidence type="ECO:0000313" key="3">
    <source>
        <dbReference type="Proteomes" id="UP001224775"/>
    </source>
</evidence>
<sequence length="585" mass="66016">MGRPLKSSSTSSSDRAVVIFSSIVLSLFTLGLVASIWNLPTPKTYRPDLLSFHKSINLGVSGIDDVGDDDDINNSAKDLDDELKLLHEEGMTIRDLGNNLGNSNLHAHKEHNTLIPQAKWPISIRDEDGDFEDVVHPGHRAKNHTDVIMAVPKMWIDDPLSIHQNKLMTRELAMKIGSCTVPDASGNFARGDSCPLDERTIYVAIASYRDYQCRDTVTSIFERAKHPDRIRVGVIDQIMDGEDIHCDAPHEPCSENPEQMLCKYKNQLDILQVDPLLAVGPVFARHLGHRLYRGEYYYMQSDAHVTYANNWDLDIISQQEATKNEMAVLSTYLSNVEGALDEKGDSIKKGRPIMCDTGFEEGQHNKHLRHGTQPESAPSITGMPQLHPFWSAGFSFSRGHFVVNVPYDFYQPLIFQGEEISIAVRGFSIGYDFYAPEKSVCFHHYAEGKNSENVAKREKVPKFYDHNRVYAGAGIRSMSRMLAIIHMSPAMDPSKWDHTDEEKYGIGNVEFRSPEHFYEVFGIDVKNKSNEGHLCDFVDTGDMHKLFTQYLRADGMGLDYSKIVYKFTDPRPGETDDDETDDTEG</sequence>
<protein>
    <submittedName>
        <fullName evidence="2">Glycosyltransferase (GlcNAc)</fullName>
        <ecNumber evidence="2">2.4.1.229</ecNumber>
    </submittedName>
</protein>
<keyword evidence="2" id="KW-0808">Transferase</keyword>
<keyword evidence="3" id="KW-1185">Reference proteome</keyword>
<evidence type="ECO:0000313" key="2">
    <source>
        <dbReference type="EMBL" id="KAK1744184.1"/>
    </source>
</evidence>
<evidence type="ECO:0000256" key="1">
    <source>
        <dbReference type="SAM" id="Phobius"/>
    </source>
</evidence>
<gene>
    <name evidence="2" type="ORF">QTG54_004717</name>
</gene>
<dbReference type="PANTHER" id="PTHR34496">
    <property type="entry name" value="GLCNAC TRANSFERASE-RELATED"/>
    <property type="match status" value="1"/>
</dbReference>
<keyword evidence="1" id="KW-0472">Membrane</keyword>
<dbReference type="EMBL" id="JATAAI010000007">
    <property type="protein sequence ID" value="KAK1744184.1"/>
    <property type="molecule type" value="Genomic_DNA"/>
</dbReference>
<dbReference type="GO" id="GO:0033830">
    <property type="term" value="F:Skp1-protein-hydroxyproline N-acetylglucosaminyltransferase activity"/>
    <property type="evidence" value="ECO:0007669"/>
    <property type="project" value="UniProtKB-EC"/>
</dbReference>
<feature type="transmembrane region" description="Helical" evidence="1">
    <location>
        <begin position="16"/>
        <end position="37"/>
    </location>
</feature>
<dbReference type="AlphaFoldDB" id="A0AAD8YEP5"/>
<organism evidence="2 3">
    <name type="scientific">Skeletonema marinoi</name>
    <dbReference type="NCBI Taxonomy" id="267567"/>
    <lineage>
        <taxon>Eukaryota</taxon>
        <taxon>Sar</taxon>
        <taxon>Stramenopiles</taxon>
        <taxon>Ochrophyta</taxon>
        <taxon>Bacillariophyta</taxon>
        <taxon>Coscinodiscophyceae</taxon>
        <taxon>Thalassiosirophycidae</taxon>
        <taxon>Thalassiosirales</taxon>
        <taxon>Skeletonemataceae</taxon>
        <taxon>Skeletonema</taxon>
        <taxon>Skeletonema marinoi-dohrnii complex</taxon>
    </lineage>
</organism>
<name>A0AAD8YEP5_9STRA</name>
<accession>A0AAD8YEP5</accession>
<proteinExistence type="predicted"/>
<comment type="caution">
    <text evidence="2">The sequence shown here is derived from an EMBL/GenBank/DDBJ whole genome shotgun (WGS) entry which is preliminary data.</text>
</comment>
<keyword evidence="2" id="KW-0328">Glycosyltransferase</keyword>
<dbReference type="Pfam" id="PF11397">
    <property type="entry name" value="GlcNAc"/>
    <property type="match status" value="1"/>
</dbReference>